<dbReference type="SMART" id="SM00418">
    <property type="entry name" value="HTH_ARSR"/>
    <property type="match status" value="1"/>
</dbReference>
<dbReference type="PROSITE" id="PS50987">
    <property type="entry name" value="HTH_ARSR_2"/>
    <property type="match status" value="1"/>
</dbReference>
<keyword evidence="2" id="KW-0238">DNA-binding</keyword>
<protein>
    <submittedName>
        <fullName evidence="4">ArsR family transcriptional regulator</fullName>
    </submittedName>
</protein>
<dbReference type="GO" id="GO:0003700">
    <property type="term" value="F:DNA-binding transcription factor activity"/>
    <property type="evidence" value="ECO:0007669"/>
    <property type="project" value="InterPro"/>
</dbReference>
<dbReference type="PANTHER" id="PTHR33154:SF18">
    <property type="entry name" value="ARSENICAL RESISTANCE OPERON REPRESSOR"/>
    <property type="match status" value="1"/>
</dbReference>
<reference evidence="4" key="1">
    <citation type="journal article" date="2020" name="mSystems">
        <title>Genome- and Community-Level Interaction Insights into Carbon Utilization and Element Cycling Functions of Hydrothermarchaeota in Hydrothermal Sediment.</title>
        <authorList>
            <person name="Zhou Z."/>
            <person name="Liu Y."/>
            <person name="Xu W."/>
            <person name="Pan J."/>
            <person name="Luo Z.H."/>
            <person name="Li M."/>
        </authorList>
    </citation>
    <scope>NUCLEOTIDE SEQUENCE [LARGE SCALE GENOMIC DNA]</scope>
    <source>
        <strain evidence="4">SpSt-222</strain>
    </source>
</reference>
<dbReference type="AlphaFoldDB" id="A0A7C1G616"/>
<dbReference type="Gene3D" id="1.10.10.10">
    <property type="entry name" value="Winged helix-like DNA-binding domain superfamily/Winged helix DNA-binding domain"/>
    <property type="match status" value="1"/>
</dbReference>
<evidence type="ECO:0000256" key="1">
    <source>
        <dbReference type="ARBA" id="ARBA00023015"/>
    </source>
</evidence>
<dbReference type="InterPro" id="IPR036390">
    <property type="entry name" value="WH_DNA-bd_sf"/>
</dbReference>
<dbReference type="PANTHER" id="PTHR33154">
    <property type="entry name" value="TRANSCRIPTIONAL REGULATOR, ARSR FAMILY"/>
    <property type="match status" value="1"/>
</dbReference>
<dbReference type="InterPro" id="IPR036388">
    <property type="entry name" value="WH-like_DNA-bd_sf"/>
</dbReference>
<dbReference type="NCBIfam" id="NF033788">
    <property type="entry name" value="HTH_metalloreg"/>
    <property type="match status" value="1"/>
</dbReference>
<gene>
    <name evidence="4" type="ORF">ENP47_06305</name>
</gene>
<dbReference type="GO" id="GO:0003677">
    <property type="term" value="F:DNA binding"/>
    <property type="evidence" value="ECO:0007669"/>
    <property type="project" value="UniProtKB-KW"/>
</dbReference>
<dbReference type="Pfam" id="PF01022">
    <property type="entry name" value="HTH_5"/>
    <property type="match status" value="1"/>
</dbReference>
<evidence type="ECO:0000313" key="4">
    <source>
        <dbReference type="EMBL" id="HEF65189.1"/>
    </source>
</evidence>
<dbReference type="SUPFAM" id="SSF46785">
    <property type="entry name" value="Winged helix' DNA-binding domain"/>
    <property type="match status" value="1"/>
</dbReference>
<sequence length="113" mass="12593">MAQRSCCLIDREMPSLDTGRMRQLAALARALADETRLTLLALLVQQKEPLCVCHLVERVPVGQPTVSHHLRILRQAHLVTVERRGTWAYYQATPLARAALAALEQVLAEQVAT</sequence>
<dbReference type="CDD" id="cd00090">
    <property type="entry name" value="HTH_ARSR"/>
    <property type="match status" value="1"/>
</dbReference>
<dbReference type="InterPro" id="IPR051081">
    <property type="entry name" value="HTH_MetalResp_TranReg"/>
</dbReference>
<evidence type="ECO:0000256" key="2">
    <source>
        <dbReference type="ARBA" id="ARBA00023125"/>
    </source>
</evidence>
<keyword evidence="3" id="KW-0804">Transcription</keyword>
<keyword evidence="1" id="KW-0805">Transcription regulation</keyword>
<dbReference type="PRINTS" id="PR00778">
    <property type="entry name" value="HTHARSR"/>
</dbReference>
<proteinExistence type="predicted"/>
<comment type="caution">
    <text evidence="4">The sequence shown here is derived from an EMBL/GenBank/DDBJ whole genome shotgun (WGS) entry which is preliminary data.</text>
</comment>
<dbReference type="EMBL" id="DSJL01000011">
    <property type="protein sequence ID" value="HEF65189.1"/>
    <property type="molecule type" value="Genomic_DNA"/>
</dbReference>
<dbReference type="InterPro" id="IPR001845">
    <property type="entry name" value="HTH_ArsR_DNA-bd_dom"/>
</dbReference>
<evidence type="ECO:0000256" key="3">
    <source>
        <dbReference type="ARBA" id="ARBA00023163"/>
    </source>
</evidence>
<organism evidence="4">
    <name type="scientific">Thermomicrobium roseum</name>
    <dbReference type="NCBI Taxonomy" id="500"/>
    <lineage>
        <taxon>Bacteria</taxon>
        <taxon>Pseudomonadati</taxon>
        <taxon>Thermomicrobiota</taxon>
        <taxon>Thermomicrobia</taxon>
        <taxon>Thermomicrobiales</taxon>
        <taxon>Thermomicrobiaceae</taxon>
        <taxon>Thermomicrobium</taxon>
    </lineage>
</organism>
<accession>A0A7C1G616</accession>
<dbReference type="InterPro" id="IPR011991">
    <property type="entry name" value="ArsR-like_HTH"/>
</dbReference>
<name>A0A7C1G616_THERO</name>